<sequence>MIISRSILVILIWVVNSHLCFSTSEKAELLYQYELRSHKEFQEKLYRVSLEYFELKSLEFVDEETGFFGIWKEAFKYFESKEKKAGRWKVKIGYYLKNTAYQTLIQNYLDQYLNNLNIQRKDVLGVEKVKESNLIIENLDSVIVSNEFLNEIIAKVQEMVLYEVIPEIIDLILAPLVIFPIISSLILLIIPNFSSVYNYFRIIIMAFLIIYPLYKSIQLSRNMELYLIESFKDTSENNLIVLPALNDNSENFYKNLDVL</sequence>
<gene>
    <name evidence="2" type="ordered locus">Belba_2865</name>
</gene>
<keyword evidence="3" id="KW-1185">Reference proteome</keyword>
<evidence type="ECO:0000256" key="1">
    <source>
        <dbReference type="SAM" id="Phobius"/>
    </source>
</evidence>
<reference evidence="3" key="1">
    <citation type="submission" date="2012-06" db="EMBL/GenBank/DDBJ databases">
        <title>The complete genome of Belliella baltica DSM 15883.</title>
        <authorList>
            <person name="Lucas S."/>
            <person name="Copeland A."/>
            <person name="Lapidus A."/>
            <person name="Goodwin L."/>
            <person name="Pitluck S."/>
            <person name="Peters L."/>
            <person name="Mikhailova N."/>
            <person name="Davenport K."/>
            <person name="Kyrpides N."/>
            <person name="Mavromatis K."/>
            <person name="Pagani I."/>
            <person name="Ivanova N."/>
            <person name="Ovchinnikova G."/>
            <person name="Zeytun A."/>
            <person name="Detter J.C."/>
            <person name="Han C."/>
            <person name="Land M."/>
            <person name="Hauser L."/>
            <person name="Markowitz V."/>
            <person name="Cheng J.-F."/>
            <person name="Hugenholtz P."/>
            <person name="Woyke T."/>
            <person name="Wu D."/>
            <person name="Tindall B."/>
            <person name="Pomrenke H."/>
            <person name="Brambilla E."/>
            <person name="Klenk H.-P."/>
            <person name="Eisen J.A."/>
        </authorList>
    </citation>
    <scope>NUCLEOTIDE SEQUENCE [LARGE SCALE GENOMIC DNA]</scope>
    <source>
        <strain evidence="3">DSM 15883 / CIP 108006 / LMG 21964 / BA134</strain>
    </source>
</reference>
<name>I3Z829_BELBD</name>
<protein>
    <submittedName>
        <fullName evidence="2">Uncharacterized protein</fullName>
    </submittedName>
</protein>
<keyword evidence="1" id="KW-0812">Transmembrane</keyword>
<dbReference type="EMBL" id="CP003281">
    <property type="protein sequence ID" value="AFL85397.1"/>
    <property type="molecule type" value="Genomic_DNA"/>
</dbReference>
<dbReference type="KEGG" id="bbd:Belba_2865"/>
<keyword evidence="1" id="KW-1133">Transmembrane helix</keyword>
<dbReference type="eggNOG" id="ENOG5033XZW">
    <property type="taxonomic scope" value="Bacteria"/>
</dbReference>
<proteinExistence type="predicted"/>
<dbReference type="Proteomes" id="UP000006050">
    <property type="component" value="Chromosome"/>
</dbReference>
<dbReference type="STRING" id="866536.Belba_2865"/>
<keyword evidence="1" id="KW-0472">Membrane</keyword>
<organism evidence="2 3">
    <name type="scientific">Belliella baltica (strain DSM 15883 / CIP 108006 / LMG 21964 / BA134)</name>
    <dbReference type="NCBI Taxonomy" id="866536"/>
    <lineage>
        <taxon>Bacteria</taxon>
        <taxon>Pseudomonadati</taxon>
        <taxon>Bacteroidota</taxon>
        <taxon>Cytophagia</taxon>
        <taxon>Cytophagales</taxon>
        <taxon>Cyclobacteriaceae</taxon>
        <taxon>Belliella</taxon>
    </lineage>
</organism>
<dbReference type="AlphaFoldDB" id="I3Z829"/>
<accession>I3Z829</accession>
<evidence type="ECO:0000313" key="2">
    <source>
        <dbReference type="EMBL" id="AFL85397.1"/>
    </source>
</evidence>
<evidence type="ECO:0000313" key="3">
    <source>
        <dbReference type="Proteomes" id="UP000006050"/>
    </source>
</evidence>
<feature type="transmembrane region" description="Helical" evidence="1">
    <location>
        <begin position="196"/>
        <end position="214"/>
    </location>
</feature>
<dbReference type="HOGENOM" id="CLU_1072246_0_0_10"/>
<feature type="transmembrane region" description="Helical" evidence="1">
    <location>
        <begin position="168"/>
        <end position="190"/>
    </location>
</feature>